<evidence type="ECO:0000256" key="1">
    <source>
        <dbReference type="SAM" id="MobiDB-lite"/>
    </source>
</evidence>
<feature type="compositionally biased region" description="Basic and acidic residues" evidence="1">
    <location>
        <begin position="80"/>
        <end position="93"/>
    </location>
</feature>
<dbReference type="AlphaFoldDB" id="A0A4Z2E1F8"/>
<proteinExistence type="predicted"/>
<sequence>MCPSPGREGHVAVPRPQRIRRQASGFSKQIEPEPREQLMVITAPDTARQSEHVRRRRTGSLCGDFLSVSVSVLPPQTDSDPEKQTDEELQRLR</sequence>
<name>A0A4Z2E1F8_9TELE</name>
<keyword evidence="3" id="KW-1185">Reference proteome</keyword>
<protein>
    <submittedName>
        <fullName evidence="2">Uncharacterized protein</fullName>
    </submittedName>
</protein>
<comment type="caution">
    <text evidence="2">The sequence shown here is derived from an EMBL/GenBank/DDBJ whole genome shotgun (WGS) entry which is preliminary data.</text>
</comment>
<accession>A0A4Z2E1F8</accession>
<feature type="region of interest" description="Disordered" evidence="1">
    <location>
        <begin position="72"/>
        <end position="93"/>
    </location>
</feature>
<dbReference type="Proteomes" id="UP000314294">
    <property type="component" value="Unassembled WGS sequence"/>
</dbReference>
<evidence type="ECO:0000313" key="3">
    <source>
        <dbReference type="Proteomes" id="UP000314294"/>
    </source>
</evidence>
<evidence type="ECO:0000313" key="2">
    <source>
        <dbReference type="EMBL" id="TNN22567.1"/>
    </source>
</evidence>
<reference evidence="2 3" key="1">
    <citation type="submission" date="2019-03" db="EMBL/GenBank/DDBJ databases">
        <title>First draft genome of Liparis tanakae, snailfish: a comprehensive survey of snailfish specific genes.</title>
        <authorList>
            <person name="Kim W."/>
            <person name="Song I."/>
            <person name="Jeong J.-H."/>
            <person name="Kim D."/>
            <person name="Kim S."/>
            <person name="Ryu S."/>
            <person name="Song J.Y."/>
            <person name="Lee S.K."/>
        </authorList>
    </citation>
    <scope>NUCLEOTIDE SEQUENCE [LARGE SCALE GENOMIC DNA]</scope>
    <source>
        <tissue evidence="2">Muscle</tissue>
    </source>
</reference>
<organism evidence="2 3">
    <name type="scientific">Liparis tanakae</name>
    <name type="common">Tanaka's snailfish</name>
    <dbReference type="NCBI Taxonomy" id="230148"/>
    <lineage>
        <taxon>Eukaryota</taxon>
        <taxon>Metazoa</taxon>
        <taxon>Chordata</taxon>
        <taxon>Craniata</taxon>
        <taxon>Vertebrata</taxon>
        <taxon>Euteleostomi</taxon>
        <taxon>Actinopterygii</taxon>
        <taxon>Neopterygii</taxon>
        <taxon>Teleostei</taxon>
        <taxon>Neoteleostei</taxon>
        <taxon>Acanthomorphata</taxon>
        <taxon>Eupercaria</taxon>
        <taxon>Perciformes</taxon>
        <taxon>Cottioidei</taxon>
        <taxon>Cottales</taxon>
        <taxon>Liparidae</taxon>
        <taxon>Liparis</taxon>
    </lineage>
</organism>
<gene>
    <name evidence="2" type="ORF">EYF80_067320</name>
</gene>
<dbReference type="EMBL" id="SRLO01021891">
    <property type="protein sequence ID" value="TNN22567.1"/>
    <property type="molecule type" value="Genomic_DNA"/>
</dbReference>